<dbReference type="FunFam" id="2.20.70.10:FF:000001">
    <property type="entry name" value="Membrane-associated guanylate kinase, WW and PDZ domain-containing protein 1"/>
    <property type="match status" value="1"/>
</dbReference>
<evidence type="ECO:0000256" key="4">
    <source>
        <dbReference type="ARBA" id="ARBA00022427"/>
    </source>
</evidence>
<evidence type="ECO:0000313" key="11">
    <source>
        <dbReference type="EMBL" id="GCC39764.1"/>
    </source>
</evidence>
<reference evidence="11 12" key="1">
    <citation type="journal article" date="2018" name="Nat. Ecol. Evol.">
        <title>Shark genomes provide insights into elasmobranch evolution and the origin of vertebrates.</title>
        <authorList>
            <person name="Hara Y"/>
            <person name="Yamaguchi K"/>
            <person name="Onimaru K"/>
            <person name="Kadota M"/>
            <person name="Koyanagi M"/>
            <person name="Keeley SD"/>
            <person name="Tatsumi K"/>
            <person name="Tanaka K"/>
            <person name="Motone F"/>
            <person name="Kageyama Y"/>
            <person name="Nozu R"/>
            <person name="Adachi N"/>
            <person name="Nishimura O"/>
            <person name="Nakagawa R"/>
            <person name="Tanegashima C"/>
            <person name="Kiyatake I"/>
            <person name="Matsumoto R"/>
            <person name="Murakumo K"/>
            <person name="Nishida K"/>
            <person name="Terakita A"/>
            <person name="Kuratani S"/>
            <person name="Sato K"/>
            <person name="Hyodo S Kuraku.S."/>
        </authorList>
    </citation>
    <scope>NUCLEOTIDE SEQUENCE [LARGE SCALE GENOMIC DNA]</scope>
</reference>
<dbReference type="GO" id="GO:0005524">
    <property type="term" value="F:ATP binding"/>
    <property type="evidence" value="ECO:0007669"/>
    <property type="project" value="UniProtKB-KW"/>
</dbReference>
<organism evidence="11 12">
    <name type="scientific">Chiloscyllium punctatum</name>
    <name type="common">Brownbanded bambooshark</name>
    <name type="synonym">Hemiscyllium punctatum</name>
    <dbReference type="NCBI Taxonomy" id="137246"/>
    <lineage>
        <taxon>Eukaryota</taxon>
        <taxon>Metazoa</taxon>
        <taxon>Chordata</taxon>
        <taxon>Craniata</taxon>
        <taxon>Vertebrata</taxon>
        <taxon>Chondrichthyes</taxon>
        <taxon>Elasmobranchii</taxon>
        <taxon>Galeomorphii</taxon>
        <taxon>Galeoidea</taxon>
        <taxon>Orectolobiformes</taxon>
        <taxon>Hemiscylliidae</taxon>
        <taxon>Chiloscyllium</taxon>
    </lineage>
</organism>
<keyword evidence="12" id="KW-1185">Reference proteome</keyword>
<keyword evidence="5" id="KW-1003">Cell membrane</keyword>
<feature type="domain" description="WW" evidence="10">
    <location>
        <begin position="8"/>
        <end position="41"/>
    </location>
</feature>
<dbReference type="PROSITE" id="PS50020">
    <property type="entry name" value="WW_DOMAIN_2"/>
    <property type="match status" value="1"/>
</dbReference>
<dbReference type="SUPFAM" id="SSF51045">
    <property type="entry name" value="WW domain"/>
    <property type="match status" value="1"/>
</dbReference>
<dbReference type="PANTHER" id="PTHR10316">
    <property type="entry name" value="MEMBRANE ASSOCIATED GUANYLATE KINASE-RELATED"/>
    <property type="match status" value="1"/>
</dbReference>
<feature type="non-terminal residue" evidence="11">
    <location>
        <position position="65"/>
    </location>
</feature>
<dbReference type="PANTHER" id="PTHR10316:SF10">
    <property type="entry name" value="MEMBRANE-ASSOCIATED GUANYLATE KINASE, WW AND PDZ DOMAIN-CONTAINING PROTEIN 3"/>
    <property type="match status" value="1"/>
</dbReference>
<keyword evidence="6" id="KW-0677">Repeat</keyword>
<evidence type="ECO:0000256" key="5">
    <source>
        <dbReference type="ARBA" id="ARBA00022475"/>
    </source>
</evidence>
<gene>
    <name evidence="11" type="ORF">chiPu_0023645</name>
</gene>
<evidence type="ECO:0000256" key="2">
    <source>
        <dbReference type="ARBA" id="ARBA00004435"/>
    </source>
</evidence>
<evidence type="ECO:0000256" key="1">
    <source>
        <dbReference type="ARBA" id="ARBA00004202"/>
    </source>
</evidence>
<dbReference type="Proteomes" id="UP000287033">
    <property type="component" value="Unassembled WGS sequence"/>
</dbReference>
<evidence type="ECO:0000256" key="7">
    <source>
        <dbReference type="ARBA" id="ARBA00022741"/>
    </source>
</evidence>
<evidence type="ECO:0000256" key="3">
    <source>
        <dbReference type="ARBA" id="ARBA00007014"/>
    </source>
</evidence>
<evidence type="ECO:0000256" key="9">
    <source>
        <dbReference type="ARBA" id="ARBA00022949"/>
    </source>
</evidence>
<name>A0A401TAX6_CHIPU</name>
<keyword evidence="9" id="KW-0965">Cell junction</keyword>
<dbReference type="InterPro" id="IPR001202">
    <property type="entry name" value="WW_dom"/>
</dbReference>
<comment type="similarity">
    <text evidence="3">Belongs to the MAGUK family.</text>
</comment>
<dbReference type="GO" id="GO:0005886">
    <property type="term" value="C:plasma membrane"/>
    <property type="evidence" value="ECO:0007669"/>
    <property type="project" value="UniProtKB-SubCell"/>
</dbReference>
<keyword evidence="8" id="KW-0067">ATP-binding</keyword>
<dbReference type="GO" id="GO:0007165">
    <property type="term" value="P:signal transduction"/>
    <property type="evidence" value="ECO:0007669"/>
    <property type="project" value="TreeGrafter"/>
</dbReference>
<keyword evidence="4" id="KW-0796">Tight junction</keyword>
<evidence type="ECO:0000256" key="6">
    <source>
        <dbReference type="ARBA" id="ARBA00022737"/>
    </source>
</evidence>
<dbReference type="InterPro" id="IPR036020">
    <property type="entry name" value="WW_dom_sf"/>
</dbReference>
<protein>
    <recommendedName>
        <fullName evidence="10">WW domain-containing protein</fullName>
    </recommendedName>
</protein>
<comment type="subcellular location">
    <subcellularLocation>
        <location evidence="2">Cell junction</location>
        <location evidence="2">Tight junction</location>
    </subcellularLocation>
    <subcellularLocation>
        <location evidence="1">Cell membrane</location>
        <topology evidence="1">Peripheral membrane protein</topology>
    </subcellularLocation>
</comment>
<accession>A0A401TAX6</accession>
<dbReference type="SMART" id="SM00456">
    <property type="entry name" value="WW"/>
    <property type="match status" value="1"/>
</dbReference>
<dbReference type="AlphaFoldDB" id="A0A401TAX6"/>
<dbReference type="Pfam" id="PF00397">
    <property type="entry name" value="WW"/>
    <property type="match status" value="1"/>
</dbReference>
<keyword evidence="5" id="KW-0472">Membrane</keyword>
<proteinExistence type="inferred from homology"/>
<keyword evidence="7" id="KW-0547">Nucleotide-binding</keyword>
<dbReference type="GO" id="GO:0005923">
    <property type="term" value="C:bicellular tight junction"/>
    <property type="evidence" value="ECO:0007669"/>
    <property type="project" value="UniProtKB-SubCell"/>
</dbReference>
<sequence length="65" mass="7823">MFLIFKLVELPYGWEKISDPVYGFYYIDHINQRTQFENPVVEAKRKKQLVLQRDSQRGVHGDQRP</sequence>
<dbReference type="STRING" id="137246.A0A401TAX6"/>
<dbReference type="CDD" id="cd00201">
    <property type="entry name" value="WW"/>
    <property type="match status" value="1"/>
</dbReference>
<dbReference type="PROSITE" id="PS01159">
    <property type="entry name" value="WW_DOMAIN_1"/>
    <property type="match status" value="1"/>
</dbReference>
<dbReference type="EMBL" id="BEZZ01024417">
    <property type="protein sequence ID" value="GCC39764.1"/>
    <property type="molecule type" value="Genomic_DNA"/>
</dbReference>
<evidence type="ECO:0000259" key="10">
    <source>
        <dbReference type="PROSITE" id="PS50020"/>
    </source>
</evidence>
<dbReference type="OrthoDB" id="2020426at2759"/>
<dbReference type="Gene3D" id="2.20.70.10">
    <property type="match status" value="1"/>
</dbReference>
<evidence type="ECO:0000256" key="8">
    <source>
        <dbReference type="ARBA" id="ARBA00022840"/>
    </source>
</evidence>
<evidence type="ECO:0000313" key="12">
    <source>
        <dbReference type="Proteomes" id="UP000287033"/>
    </source>
</evidence>
<dbReference type="GO" id="GO:0005737">
    <property type="term" value="C:cytoplasm"/>
    <property type="evidence" value="ECO:0007669"/>
    <property type="project" value="TreeGrafter"/>
</dbReference>
<comment type="caution">
    <text evidence="11">The sequence shown here is derived from an EMBL/GenBank/DDBJ whole genome shotgun (WGS) entry which is preliminary data.</text>
</comment>